<dbReference type="STRING" id="67386.AQI95_36030"/>
<evidence type="ECO:0000313" key="3">
    <source>
        <dbReference type="Proteomes" id="UP000053127"/>
    </source>
</evidence>
<keyword evidence="3" id="KW-1185">Reference proteome</keyword>
<dbReference type="EMBL" id="LMWN01000059">
    <property type="protein sequence ID" value="KUM99925.1"/>
    <property type="molecule type" value="Genomic_DNA"/>
</dbReference>
<proteinExistence type="predicted"/>
<dbReference type="AlphaFoldDB" id="A0A101NVC5"/>
<feature type="compositionally biased region" description="Basic and acidic residues" evidence="1">
    <location>
        <begin position="35"/>
        <end position="46"/>
    </location>
</feature>
<evidence type="ECO:0000313" key="2">
    <source>
        <dbReference type="EMBL" id="KUM99925.1"/>
    </source>
</evidence>
<feature type="region of interest" description="Disordered" evidence="1">
    <location>
        <begin position="35"/>
        <end position="68"/>
    </location>
</feature>
<sequence length="68" mass="7428">MPPASETTSPRHRTPVRISLWTSPALLIAVEELATAHDRSESERSDITSSQNSAGDDGDNRDLNLPKE</sequence>
<gene>
    <name evidence="2" type="ORF">AQI95_36030</name>
</gene>
<name>A0A101NVC5_9ACTN</name>
<reference evidence="2 3" key="1">
    <citation type="submission" date="2015-10" db="EMBL/GenBank/DDBJ databases">
        <title>Draft genome sequence of Streptomyces yokosukanensis DSM 40224, type strain for the species Streptomyces yokosukanensis.</title>
        <authorList>
            <person name="Ruckert C."/>
            <person name="Winkler A."/>
            <person name="Kalinowski J."/>
            <person name="Kampfer P."/>
            <person name="Glaeser S."/>
        </authorList>
    </citation>
    <scope>NUCLEOTIDE SEQUENCE [LARGE SCALE GENOMIC DNA]</scope>
    <source>
        <strain evidence="2 3">DSM 40224</strain>
    </source>
</reference>
<evidence type="ECO:0000256" key="1">
    <source>
        <dbReference type="SAM" id="MobiDB-lite"/>
    </source>
</evidence>
<dbReference type="OrthoDB" id="5197634at2"/>
<protein>
    <submittedName>
        <fullName evidence="2">Uncharacterized protein</fullName>
    </submittedName>
</protein>
<organism evidence="2 3">
    <name type="scientific">Streptomyces yokosukanensis</name>
    <dbReference type="NCBI Taxonomy" id="67386"/>
    <lineage>
        <taxon>Bacteria</taxon>
        <taxon>Bacillati</taxon>
        <taxon>Actinomycetota</taxon>
        <taxon>Actinomycetes</taxon>
        <taxon>Kitasatosporales</taxon>
        <taxon>Streptomycetaceae</taxon>
        <taxon>Streptomyces</taxon>
    </lineage>
</organism>
<dbReference type="Proteomes" id="UP000053127">
    <property type="component" value="Unassembled WGS sequence"/>
</dbReference>
<feature type="compositionally biased region" description="Basic and acidic residues" evidence="1">
    <location>
        <begin position="58"/>
        <end position="68"/>
    </location>
</feature>
<comment type="caution">
    <text evidence="2">The sequence shown here is derived from an EMBL/GenBank/DDBJ whole genome shotgun (WGS) entry which is preliminary data.</text>
</comment>
<accession>A0A101NVC5</accession>